<proteinExistence type="predicted"/>
<sequence length="194" mass="21983">MYLDDVTGDQVIVVSPNGLYLRENVPLYDVVLYEKKDSWRKIYAVHNGRAGRHGLNAHRVANDGTTPIGLFELKYAFGEKKALSQVSTAMPTKVITPTSYWGGDDWGEYANRWCETDHPLGKDYEHLADYQDRQYALALVIGYNYDYFEKGKGTAIFFHCVGEGNTAGCVAVEKEDMKIFLEALKPHAYIMIQK</sequence>
<keyword evidence="8" id="KW-1185">Reference proteome</keyword>
<keyword evidence="5" id="KW-0961">Cell wall biogenesis/degradation</keyword>
<comment type="pathway">
    <text evidence="1">Cell wall biogenesis; peptidoglycan biosynthesis.</text>
</comment>
<keyword evidence="2" id="KW-0808">Transferase</keyword>
<evidence type="ECO:0000313" key="8">
    <source>
        <dbReference type="Proteomes" id="UP000268059"/>
    </source>
</evidence>
<evidence type="ECO:0000259" key="6">
    <source>
        <dbReference type="Pfam" id="PF03734"/>
    </source>
</evidence>
<dbReference type="AlphaFoldDB" id="A0A3G9JPH6"/>
<dbReference type="InterPro" id="IPR005490">
    <property type="entry name" value="LD_TPept_cat_dom"/>
</dbReference>
<dbReference type="OrthoDB" id="1645451at2"/>
<dbReference type="PANTHER" id="PTHR38589">
    <property type="entry name" value="BLR0621 PROTEIN"/>
    <property type="match status" value="1"/>
</dbReference>
<dbReference type="GO" id="GO:0016740">
    <property type="term" value="F:transferase activity"/>
    <property type="evidence" value="ECO:0007669"/>
    <property type="project" value="UniProtKB-KW"/>
</dbReference>
<dbReference type="GO" id="GO:0008360">
    <property type="term" value="P:regulation of cell shape"/>
    <property type="evidence" value="ECO:0007669"/>
    <property type="project" value="UniProtKB-KW"/>
</dbReference>
<dbReference type="RefSeq" id="WP_125119051.1">
    <property type="nucleotide sequence ID" value="NZ_AP019309.1"/>
</dbReference>
<evidence type="ECO:0000256" key="5">
    <source>
        <dbReference type="ARBA" id="ARBA00023316"/>
    </source>
</evidence>
<dbReference type="KEGG" id="ebm:SG0102_10820"/>
<dbReference type="SUPFAM" id="SSF141523">
    <property type="entry name" value="L,D-transpeptidase catalytic domain-like"/>
    <property type="match status" value="1"/>
</dbReference>
<evidence type="ECO:0000256" key="2">
    <source>
        <dbReference type="ARBA" id="ARBA00022679"/>
    </source>
</evidence>
<evidence type="ECO:0000256" key="1">
    <source>
        <dbReference type="ARBA" id="ARBA00004752"/>
    </source>
</evidence>
<dbReference type="Proteomes" id="UP000268059">
    <property type="component" value="Chromosome"/>
</dbReference>
<accession>A0A3G9JPH6</accession>
<organism evidence="7 8">
    <name type="scientific">Intestinibaculum porci</name>
    <dbReference type="NCBI Taxonomy" id="2487118"/>
    <lineage>
        <taxon>Bacteria</taxon>
        <taxon>Bacillati</taxon>
        <taxon>Bacillota</taxon>
        <taxon>Erysipelotrichia</taxon>
        <taxon>Erysipelotrichales</taxon>
        <taxon>Erysipelotrichaceae</taxon>
        <taxon>Intestinibaculum</taxon>
    </lineage>
</organism>
<dbReference type="UniPathway" id="UPA00219"/>
<keyword evidence="4" id="KW-0573">Peptidoglycan synthesis</keyword>
<feature type="domain" description="L,D-TPase catalytic" evidence="6">
    <location>
        <begin position="41"/>
        <end position="186"/>
    </location>
</feature>
<gene>
    <name evidence="7" type="ORF">SG0102_10820</name>
</gene>
<protein>
    <recommendedName>
        <fullName evidence="6">L,D-TPase catalytic domain-containing protein</fullName>
    </recommendedName>
</protein>
<reference evidence="7 8" key="1">
    <citation type="submission" date="2018-11" db="EMBL/GenBank/DDBJ databases">
        <title>Novel Erysipelotrichaceae bacterium isolated from small intestine of a swine.</title>
        <authorList>
            <person name="Kim J.S."/>
            <person name="Choe H."/>
            <person name="Lee Y.R."/>
            <person name="Kim K.M."/>
            <person name="Park D.S."/>
        </authorList>
    </citation>
    <scope>NUCLEOTIDE SEQUENCE [LARGE SCALE GENOMIC DNA]</scope>
    <source>
        <strain evidence="7 8">SG0102</strain>
    </source>
</reference>
<dbReference type="InterPro" id="IPR038063">
    <property type="entry name" value="Transpep_catalytic_dom"/>
</dbReference>
<dbReference type="InParanoid" id="A0A3G9JPH6"/>
<dbReference type="PANTHER" id="PTHR38589:SF1">
    <property type="entry name" value="BLR0621 PROTEIN"/>
    <property type="match status" value="1"/>
</dbReference>
<evidence type="ECO:0000256" key="4">
    <source>
        <dbReference type="ARBA" id="ARBA00022984"/>
    </source>
</evidence>
<dbReference type="GO" id="GO:0071555">
    <property type="term" value="P:cell wall organization"/>
    <property type="evidence" value="ECO:0007669"/>
    <property type="project" value="UniProtKB-KW"/>
</dbReference>
<name>A0A3G9JPH6_9FIRM</name>
<keyword evidence="3" id="KW-0133">Cell shape</keyword>
<dbReference type="GO" id="GO:0009252">
    <property type="term" value="P:peptidoglycan biosynthetic process"/>
    <property type="evidence" value="ECO:0007669"/>
    <property type="project" value="UniProtKB-UniPathway"/>
</dbReference>
<evidence type="ECO:0000313" key="7">
    <source>
        <dbReference type="EMBL" id="BBH26148.1"/>
    </source>
</evidence>
<dbReference type="Pfam" id="PF03734">
    <property type="entry name" value="YkuD"/>
    <property type="match status" value="1"/>
</dbReference>
<evidence type="ECO:0000256" key="3">
    <source>
        <dbReference type="ARBA" id="ARBA00022960"/>
    </source>
</evidence>
<dbReference type="EMBL" id="AP019309">
    <property type="protein sequence ID" value="BBH26148.1"/>
    <property type="molecule type" value="Genomic_DNA"/>
</dbReference>